<evidence type="ECO:0000256" key="1">
    <source>
        <dbReference type="ARBA" id="ARBA00004123"/>
    </source>
</evidence>
<dbReference type="OrthoDB" id="427030at2759"/>
<keyword evidence="6" id="KW-0238">DNA-binding</keyword>
<dbReference type="FunFam" id="3.30.160.60:FF:000446">
    <property type="entry name" value="Zinc finger protein"/>
    <property type="match status" value="1"/>
</dbReference>
<dbReference type="EMBL" id="JAIZAY010000006">
    <property type="protein sequence ID" value="KAJ8040717.1"/>
    <property type="molecule type" value="Genomic_DNA"/>
</dbReference>
<protein>
    <recommendedName>
        <fullName evidence="8">Zinc finger protein 865</fullName>
    </recommendedName>
</protein>
<comment type="caution">
    <text evidence="12">The sequence shown here is derived from an EMBL/GenBank/DDBJ whole genome shotgun (WGS) entry which is preliminary data.</text>
</comment>
<evidence type="ECO:0000256" key="5">
    <source>
        <dbReference type="ARBA" id="ARBA00022833"/>
    </source>
</evidence>
<dbReference type="Proteomes" id="UP001152320">
    <property type="component" value="Chromosome 6"/>
</dbReference>
<evidence type="ECO:0000256" key="9">
    <source>
        <dbReference type="PROSITE-ProRule" id="PRU00042"/>
    </source>
</evidence>
<feature type="domain" description="C2H2-type" evidence="11">
    <location>
        <begin position="627"/>
        <end position="654"/>
    </location>
</feature>
<keyword evidence="2" id="KW-0479">Metal-binding</keyword>
<dbReference type="GO" id="GO:0000981">
    <property type="term" value="F:DNA-binding transcription factor activity, RNA polymerase II-specific"/>
    <property type="evidence" value="ECO:0007669"/>
    <property type="project" value="TreeGrafter"/>
</dbReference>
<dbReference type="Pfam" id="PF13894">
    <property type="entry name" value="zf-C2H2_4"/>
    <property type="match status" value="2"/>
</dbReference>
<feature type="compositionally biased region" description="Basic and acidic residues" evidence="10">
    <location>
        <begin position="284"/>
        <end position="305"/>
    </location>
</feature>
<dbReference type="GO" id="GO:0008270">
    <property type="term" value="F:zinc ion binding"/>
    <property type="evidence" value="ECO:0007669"/>
    <property type="project" value="UniProtKB-KW"/>
</dbReference>
<evidence type="ECO:0000313" key="13">
    <source>
        <dbReference type="Proteomes" id="UP001152320"/>
    </source>
</evidence>
<evidence type="ECO:0000256" key="7">
    <source>
        <dbReference type="ARBA" id="ARBA00023242"/>
    </source>
</evidence>
<dbReference type="PANTHER" id="PTHR24394">
    <property type="entry name" value="ZINC FINGER PROTEIN"/>
    <property type="match status" value="1"/>
</dbReference>
<dbReference type="GO" id="GO:0003677">
    <property type="term" value="F:DNA binding"/>
    <property type="evidence" value="ECO:0007669"/>
    <property type="project" value="UniProtKB-KW"/>
</dbReference>
<evidence type="ECO:0000256" key="10">
    <source>
        <dbReference type="SAM" id="MobiDB-lite"/>
    </source>
</evidence>
<sequence>MELQLGTYCMSRGVNRDVGKVVFLYLGGWDYYRSTTLLSYFSLRAMGALQVEVKVLKKAPLLFVWENKESHKVEGYLITCPCQQLGLQGATGDAKKGSSIFQGGDEEWAKRLAHALEISEVVSFSSMEPCGSIGYDMKHTEDSDIADDHYRKKKKKKKAKKSSKKKENFEDLGSGVSNTDVSPHDVEGMDIDSDEVVQERSMATIEAEEHDDDESQSSMQEDMFSSRELIEGKTDLKGSHVTNENPEADAMGHSDSHGEITINSEPAGADMSNASKECPSPARSDARDDEHSSVHDVQVHTEDLSMRKNERRVNGSDNQSQIIPVQLSSTHGTVTVISKNNTIAHVTLASRVPAIEEESFIEAINNIMEIHPGTVIDVQETVQEVREVENPTTQMIRKSNKPDFIRTLTEEERKNMFKFHSDVLEENLKRLQEGGKCFLCEHCGKVITTGRQKQHMETHSIQPRTRDVTCDQCGKSFFDKIGLSHHMKTHATDPRFSCRYCSKKYKSLFGRTLHERAHFNIYAGICNQCGRKFLSNNKYKEHISLGCTGTHRPRRHRREFRSKTPARKGDPGTTTCHICGKVLRTASMSAHMDFHEGKMFQCPVCNKSVQFTTRYAHIKIHSEERNHVCSVCNKCFKTKGVLRTHMMTHTGERPLKCRYCGKGFSRYTSRSVHETIHTGERPFPCTICNKGWKDRATYMAHMKRHHPGEPVFYKRKSSIVNQLISLQSLKEKQNNAEPNEDS</sequence>
<evidence type="ECO:0000256" key="2">
    <source>
        <dbReference type="ARBA" id="ARBA00022723"/>
    </source>
</evidence>
<dbReference type="SMART" id="SM00355">
    <property type="entry name" value="ZnF_C2H2"/>
    <property type="match status" value="9"/>
</dbReference>
<keyword evidence="13" id="KW-1185">Reference proteome</keyword>
<dbReference type="FunFam" id="3.30.160.60:FF:000145">
    <property type="entry name" value="Zinc finger protein 574"/>
    <property type="match status" value="1"/>
</dbReference>
<feature type="compositionally biased region" description="Basic residues" evidence="10">
    <location>
        <begin position="151"/>
        <end position="164"/>
    </location>
</feature>
<evidence type="ECO:0000256" key="6">
    <source>
        <dbReference type="ARBA" id="ARBA00023125"/>
    </source>
</evidence>
<feature type="region of interest" description="Disordered" evidence="10">
    <location>
        <begin position="146"/>
        <end position="196"/>
    </location>
</feature>
<dbReference type="InterPro" id="IPR013087">
    <property type="entry name" value="Znf_C2H2_type"/>
</dbReference>
<reference evidence="12" key="1">
    <citation type="submission" date="2021-10" db="EMBL/GenBank/DDBJ databases">
        <title>Tropical sea cucumber genome reveals ecological adaptation and Cuvierian tubules defense mechanism.</title>
        <authorList>
            <person name="Chen T."/>
        </authorList>
    </citation>
    <scope>NUCLEOTIDE SEQUENCE</scope>
    <source>
        <strain evidence="12">Nanhai2018</strain>
        <tissue evidence="12">Muscle</tissue>
    </source>
</reference>
<keyword evidence="3" id="KW-0677">Repeat</keyword>
<keyword evidence="7" id="KW-0539">Nucleus</keyword>
<evidence type="ECO:0000313" key="12">
    <source>
        <dbReference type="EMBL" id="KAJ8040717.1"/>
    </source>
</evidence>
<organism evidence="12 13">
    <name type="scientific">Holothuria leucospilota</name>
    <name type="common">Black long sea cucumber</name>
    <name type="synonym">Mertensiothuria leucospilota</name>
    <dbReference type="NCBI Taxonomy" id="206669"/>
    <lineage>
        <taxon>Eukaryota</taxon>
        <taxon>Metazoa</taxon>
        <taxon>Echinodermata</taxon>
        <taxon>Eleutherozoa</taxon>
        <taxon>Echinozoa</taxon>
        <taxon>Holothuroidea</taxon>
        <taxon>Aspidochirotacea</taxon>
        <taxon>Aspidochirotida</taxon>
        <taxon>Holothuriidae</taxon>
        <taxon>Holothuria</taxon>
    </lineage>
</organism>
<gene>
    <name evidence="12" type="ORF">HOLleu_15097</name>
</gene>
<feature type="region of interest" description="Disordered" evidence="10">
    <location>
        <begin position="550"/>
        <end position="572"/>
    </location>
</feature>
<dbReference type="PROSITE" id="PS00028">
    <property type="entry name" value="ZINC_FINGER_C2H2_1"/>
    <property type="match status" value="5"/>
</dbReference>
<dbReference type="GO" id="GO:0005634">
    <property type="term" value="C:nucleus"/>
    <property type="evidence" value="ECO:0007669"/>
    <property type="project" value="UniProtKB-SubCell"/>
</dbReference>
<dbReference type="SUPFAM" id="SSF57667">
    <property type="entry name" value="beta-beta-alpha zinc fingers"/>
    <property type="match status" value="3"/>
</dbReference>
<dbReference type="Pfam" id="PF00096">
    <property type="entry name" value="zf-C2H2"/>
    <property type="match status" value="1"/>
</dbReference>
<comment type="subcellular location">
    <subcellularLocation>
        <location evidence="1">Nucleus</location>
    </subcellularLocation>
</comment>
<evidence type="ECO:0000256" key="4">
    <source>
        <dbReference type="ARBA" id="ARBA00022771"/>
    </source>
</evidence>
<proteinExistence type="predicted"/>
<feature type="domain" description="C2H2-type" evidence="11">
    <location>
        <begin position="655"/>
        <end position="682"/>
    </location>
</feature>
<feature type="region of interest" description="Disordered" evidence="10">
    <location>
        <begin position="234"/>
        <end position="305"/>
    </location>
</feature>
<keyword evidence="4 9" id="KW-0863">Zinc-finger</keyword>
<dbReference type="PANTHER" id="PTHR24394:SF44">
    <property type="entry name" value="ZINC FINGER PROTEIN 271-LIKE"/>
    <property type="match status" value="1"/>
</dbReference>
<accession>A0A9Q1C9A5</accession>
<evidence type="ECO:0000259" key="11">
    <source>
        <dbReference type="PROSITE" id="PS50157"/>
    </source>
</evidence>
<dbReference type="FunFam" id="3.30.160.60:FF:001465">
    <property type="entry name" value="Zinc finger protein 560"/>
    <property type="match status" value="1"/>
</dbReference>
<name>A0A9Q1C9A5_HOLLE</name>
<evidence type="ECO:0000256" key="3">
    <source>
        <dbReference type="ARBA" id="ARBA00022737"/>
    </source>
</evidence>
<dbReference type="FunFam" id="3.30.160.60:FF:000100">
    <property type="entry name" value="Zinc finger 45-like"/>
    <property type="match status" value="1"/>
</dbReference>
<dbReference type="AlphaFoldDB" id="A0A9Q1C9A5"/>
<dbReference type="GO" id="GO:0000122">
    <property type="term" value="P:negative regulation of transcription by RNA polymerase II"/>
    <property type="evidence" value="ECO:0007669"/>
    <property type="project" value="UniProtKB-ARBA"/>
</dbReference>
<feature type="domain" description="C2H2-type" evidence="11">
    <location>
        <begin position="468"/>
        <end position="495"/>
    </location>
</feature>
<feature type="domain" description="C2H2-type" evidence="11">
    <location>
        <begin position="683"/>
        <end position="710"/>
    </location>
</feature>
<feature type="compositionally biased region" description="Basic residues" evidence="10">
    <location>
        <begin position="551"/>
        <end position="566"/>
    </location>
</feature>
<keyword evidence="5" id="KW-0862">Zinc</keyword>
<dbReference type="InterPro" id="IPR036236">
    <property type="entry name" value="Znf_C2H2_sf"/>
</dbReference>
<dbReference type="PROSITE" id="PS50157">
    <property type="entry name" value="ZINC_FINGER_C2H2_2"/>
    <property type="match status" value="4"/>
</dbReference>
<evidence type="ECO:0000256" key="8">
    <source>
        <dbReference type="ARBA" id="ARBA00068876"/>
    </source>
</evidence>
<dbReference type="Gene3D" id="3.30.160.60">
    <property type="entry name" value="Classic Zinc Finger"/>
    <property type="match status" value="5"/>
</dbReference>